<evidence type="ECO:0000256" key="4">
    <source>
        <dbReference type="PIRSR" id="PIRSR601952-2"/>
    </source>
</evidence>
<dbReference type="GO" id="GO:0004035">
    <property type="term" value="F:alkaline phosphatase activity"/>
    <property type="evidence" value="ECO:0007669"/>
    <property type="project" value="UniProtKB-EC"/>
</dbReference>
<feature type="transmembrane region" description="Helical" evidence="6">
    <location>
        <begin position="390"/>
        <end position="415"/>
    </location>
</feature>
<evidence type="ECO:0000256" key="5">
    <source>
        <dbReference type="RuleBase" id="RU003946"/>
    </source>
</evidence>
<dbReference type="PANTHER" id="PTHR11596:SF5">
    <property type="entry name" value="ALKALINE PHOSPHATASE"/>
    <property type="match status" value="1"/>
</dbReference>
<comment type="similarity">
    <text evidence="5">Belongs to the alkaline phosphatase family.</text>
</comment>
<keyword evidence="6" id="KW-1133">Transmembrane helix</keyword>
<keyword evidence="6" id="KW-0812">Transmembrane</keyword>
<keyword evidence="4" id="KW-0460">Magnesium</keyword>
<dbReference type="CDD" id="cd16012">
    <property type="entry name" value="ALP"/>
    <property type="match status" value="1"/>
</dbReference>
<protein>
    <recommendedName>
        <fullName evidence="1">alkaline phosphatase</fullName>
        <ecNumber evidence="1">3.1.3.1</ecNumber>
    </recommendedName>
</protein>
<dbReference type="Proteomes" id="UP001642409">
    <property type="component" value="Unassembled WGS sequence"/>
</dbReference>
<evidence type="ECO:0000256" key="1">
    <source>
        <dbReference type="ARBA" id="ARBA00012647"/>
    </source>
</evidence>
<accession>A0AA86NNB9</accession>
<feature type="binding site" evidence="4">
    <location>
        <position position="11"/>
    </location>
    <ligand>
        <name>Mg(2+)</name>
        <dbReference type="ChEBI" id="CHEBI:18420"/>
    </ligand>
</feature>
<keyword evidence="9" id="KW-1185">Reference proteome</keyword>
<gene>
    <name evidence="8" type="ORF">HINF_LOCUS65358</name>
    <name evidence="7" type="ORF">HINF_LOCUS9761</name>
</gene>
<evidence type="ECO:0000256" key="2">
    <source>
        <dbReference type="ARBA" id="ARBA00022553"/>
    </source>
</evidence>
<dbReference type="PRINTS" id="PR00113">
    <property type="entry name" value="ALKPHPHTASE"/>
</dbReference>
<feature type="binding site" evidence="4">
    <location>
        <position position="269"/>
    </location>
    <ligand>
        <name>Zn(2+)</name>
        <dbReference type="ChEBI" id="CHEBI:29105"/>
        <label>2</label>
    </ligand>
</feature>
<name>A0AA86NNB9_9EUKA</name>
<reference evidence="7" key="1">
    <citation type="submission" date="2023-06" db="EMBL/GenBank/DDBJ databases">
        <authorList>
            <person name="Kurt Z."/>
        </authorList>
    </citation>
    <scope>NUCLEOTIDE SEQUENCE</scope>
</reference>
<feature type="binding site" evidence="4">
    <location>
        <position position="230"/>
    </location>
    <ligand>
        <name>Zn(2+)</name>
        <dbReference type="ChEBI" id="CHEBI:29105"/>
        <label>2</label>
    </ligand>
</feature>
<dbReference type="EC" id="3.1.3.1" evidence="1"/>
<feature type="binding site" evidence="4">
    <location>
        <position position="11"/>
    </location>
    <ligand>
        <name>Zn(2+)</name>
        <dbReference type="ChEBI" id="CHEBI:29105"/>
        <label>2</label>
    </ligand>
</feature>
<evidence type="ECO:0000256" key="3">
    <source>
        <dbReference type="PIRSR" id="PIRSR601952-1"/>
    </source>
</evidence>
<evidence type="ECO:0000313" key="9">
    <source>
        <dbReference type="Proteomes" id="UP001642409"/>
    </source>
</evidence>
<evidence type="ECO:0000313" key="7">
    <source>
        <dbReference type="EMBL" id="CAI9922116.1"/>
    </source>
</evidence>
<organism evidence="7">
    <name type="scientific">Hexamita inflata</name>
    <dbReference type="NCBI Taxonomy" id="28002"/>
    <lineage>
        <taxon>Eukaryota</taxon>
        <taxon>Metamonada</taxon>
        <taxon>Diplomonadida</taxon>
        <taxon>Hexamitidae</taxon>
        <taxon>Hexamitinae</taxon>
        <taxon>Hexamita</taxon>
    </lineage>
</organism>
<dbReference type="AlphaFoldDB" id="A0AA86NNB9"/>
<keyword evidence="6" id="KW-0472">Membrane</keyword>
<evidence type="ECO:0000256" key="6">
    <source>
        <dbReference type="SAM" id="Phobius"/>
    </source>
</evidence>
<dbReference type="Pfam" id="PF00245">
    <property type="entry name" value="Alk_phosphatase"/>
    <property type="match status" value="2"/>
</dbReference>
<dbReference type="GO" id="GO:0046872">
    <property type="term" value="F:metal ion binding"/>
    <property type="evidence" value="ECO:0007669"/>
    <property type="project" value="UniProtKB-KW"/>
</dbReference>
<sequence>MLPSIVLVIVDGMGPATMEAARIVEYGNSNSSVINYFDAVRPVSTQNVDNNLTDSAAGGTAISTGHRTNNYKLGIDENNVPLQNIIEYLSVNHPEYVTGVIAKVYAGHATPASFLAHTGDRNSIEAIYQSIVDYSKADLVIGSGYYNLKPFEEKFKKQGYNTIIPSHFNVEKNVFQNTKLPMIAAMNDKKNIPFFMDEPNSTLINITKQAIKVLNETGPFFLMVECSLVDGGGHYNNATMLVGDMIEADILLRELIEMKDVKTIVIADHETGGVTLTGDLKGLENIPLPREANGSEAHAIRQKRIDQLGLKFSTTQHSNSYVTFGAHGFGPVSWVKTTSDVRRFINLYLDGVEPTPYDGCVKNEAENIFKNRFYYKPAEEKENMNKTGKVVVGITIGIASVLGAVGIVWTVYMLVKRSKKGKFVQMKTDNERIQVAAVE</sequence>
<proteinExistence type="inferred from homology"/>
<feature type="binding site" evidence="4">
    <location>
        <position position="225"/>
    </location>
    <ligand>
        <name>Mg(2+)</name>
        <dbReference type="ChEBI" id="CHEBI:18420"/>
    </ligand>
</feature>
<feature type="binding site" evidence="4">
    <location>
        <position position="110"/>
    </location>
    <ligand>
        <name>Mg(2+)</name>
        <dbReference type="ChEBI" id="CHEBI:18420"/>
    </ligand>
</feature>
<feature type="binding site" evidence="4">
    <location>
        <position position="108"/>
    </location>
    <ligand>
        <name>Mg(2+)</name>
        <dbReference type="ChEBI" id="CHEBI:18420"/>
    </ligand>
</feature>
<reference evidence="8 9" key="2">
    <citation type="submission" date="2024-07" db="EMBL/GenBank/DDBJ databases">
        <authorList>
            <person name="Akdeniz Z."/>
        </authorList>
    </citation>
    <scope>NUCLEOTIDE SEQUENCE [LARGE SCALE GENOMIC DNA]</scope>
</reference>
<keyword evidence="4" id="KW-0862">Zinc</keyword>
<comment type="cofactor">
    <cofactor evidence="4">
        <name>Zn(2+)</name>
        <dbReference type="ChEBI" id="CHEBI:29105"/>
    </cofactor>
    <text evidence="4">Binds 2 Zn(2+) ions.</text>
</comment>
<dbReference type="SUPFAM" id="SSF53649">
    <property type="entry name" value="Alkaline phosphatase-like"/>
    <property type="match status" value="1"/>
</dbReference>
<comment type="cofactor">
    <cofactor evidence="4">
        <name>Mg(2+)</name>
        <dbReference type="ChEBI" id="CHEBI:18420"/>
    </cofactor>
    <text evidence="4">Binds 1 Mg(2+) ion.</text>
</comment>
<evidence type="ECO:0000313" key="8">
    <source>
        <dbReference type="EMBL" id="CAL6090538.1"/>
    </source>
</evidence>
<dbReference type="EMBL" id="CAXDID020000428">
    <property type="protein sequence ID" value="CAL6090538.1"/>
    <property type="molecule type" value="Genomic_DNA"/>
</dbReference>
<feature type="binding site" evidence="4">
    <location>
        <position position="234"/>
    </location>
    <ligand>
        <name>Zn(2+)</name>
        <dbReference type="ChEBI" id="CHEBI:29105"/>
        <label>2</label>
    </ligand>
</feature>
<dbReference type="InterPro" id="IPR001952">
    <property type="entry name" value="Alkaline_phosphatase"/>
</dbReference>
<comment type="caution">
    <text evidence="7">The sequence shown here is derived from an EMBL/GenBank/DDBJ whole genome shotgun (WGS) entry which is preliminary data.</text>
</comment>
<feature type="binding site" evidence="4">
    <location>
        <position position="268"/>
    </location>
    <ligand>
        <name>Zn(2+)</name>
        <dbReference type="ChEBI" id="CHEBI:29105"/>
        <label>2</label>
    </ligand>
</feature>
<keyword evidence="4" id="KW-0479">Metal-binding</keyword>
<dbReference type="InterPro" id="IPR017850">
    <property type="entry name" value="Alkaline_phosphatase_core_sf"/>
</dbReference>
<feature type="active site" description="Phosphoserine intermediate" evidence="3">
    <location>
        <position position="55"/>
    </location>
</feature>
<dbReference type="PANTHER" id="PTHR11596">
    <property type="entry name" value="ALKALINE PHOSPHATASE"/>
    <property type="match status" value="1"/>
</dbReference>
<dbReference type="SMART" id="SM00098">
    <property type="entry name" value="alkPPc"/>
    <property type="match status" value="1"/>
</dbReference>
<dbReference type="Gene3D" id="3.40.720.10">
    <property type="entry name" value="Alkaline Phosphatase, subunit A"/>
    <property type="match status" value="1"/>
</dbReference>
<keyword evidence="2" id="KW-0597">Phosphoprotein</keyword>
<dbReference type="EMBL" id="CATOUU010000245">
    <property type="protein sequence ID" value="CAI9922116.1"/>
    <property type="molecule type" value="Genomic_DNA"/>
</dbReference>